<dbReference type="Gene3D" id="2.30.38.10">
    <property type="entry name" value="Luciferase, Domain 3"/>
    <property type="match status" value="2"/>
</dbReference>
<dbReference type="InterPro" id="IPR000873">
    <property type="entry name" value="AMP-dep_synth/lig_dom"/>
</dbReference>
<dbReference type="SMART" id="SM00823">
    <property type="entry name" value="PKS_PP"/>
    <property type="match status" value="2"/>
</dbReference>
<evidence type="ECO:0000256" key="1">
    <source>
        <dbReference type="ARBA" id="ARBA00001957"/>
    </source>
</evidence>
<organism evidence="7 8">
    <name type="scientific">Streptomyces kanasensis</name>
    <dbReference type="NCBI Taxonomy" id="936756"/>
    <lineage>
        <taxon>Bacteria</taxon>
        <taxon>Bacillati</taxon>
        <taxon>Actinomycetota</taxon>
        <taxon>Actinomycetes</taxon>
        <taxon>Kitasatosporales</taxon>
        <taxon>Streptomycetaceae</taxon>
        <taxon>Streptomyces</taxon>
    </lineage>
</organism>
<dbReference type="RefSeq" id="WP_058944721.1">
    <property type="nucleotide sequence ID" value="NZ_LNSV01000098.1"/>
</dbReference>
<evidence type="ECO:0000256" key="5">
    <source>
        <dbReference type="SAM" id="MobiDB-lite"/>
    </source>
</evidence>
<dbReference type="InterPro" id="IPR020845">
    <property type="entry name" value="AMP-binding_CS"/>
</dbReference>
<dbReference type="InterPro" id="IPR020806">
    <property type="entry name" value="PKS_PP-bd"/>
</dbReference>
<dbReference type="Gene3D" id="3.30.559.30">
    <property type="entry name" value="Nonribosomal peptide synthetase, condensation domain"/>
    <property type="match status" value="2"/>
</dbReference>
<feature type="domain" description="Carrier" evidence="6">
    <location>
        <begin position="2063"/>
        <end position="2138"/>
    </location>
</feature>
<dbReference type="InterPro" id="IPR010071">
    <property type="entry name" value="AA_adenyl_dom"/>
</dbReference>
<dbReference type="STRING" id="936756.ATE80_26040"/>
<sequence length="2436" mass="261386">MQGEGTVPGEIPLSYAQLALWFNDRLQEGDASYNMPVALRLRGPLDVDALRDALGDVIDRHAALRTVFPERDGTPYQRVLDPRDVPVPLTVRPADEADLPELIAAACRECFDLAAEPPLRMRVFVLGPQDHLVLMVQHHIAGDGWSMAPLARDLSAAYTARSEGRAPVWAPLPADFAAYATAQHAGLGSLDDPDSGISRQLAYWKEALAGIPDCLPLPTDRPRPAVMSHEGDYFPWEIPAALHRDLLALARTCRVSLFMVVQAALATVLSRSGAGDDLPIASPTAGRGDSRYDDVVGYFVNPLVLRIDTSGDPTFRELLKRVRRTDLQGFAHQDMPIERLITALNPPRSLAWHPLFQVMLAFQNLPEAALALPGVTCEVVEADPGGAKFDLSFNVMERRDADGEPAGLTCFVEYSSDLFERAGAEALTRRLALLLERVADDPDRHIGAVDLLAADERDTLAALWDGPALDVPALAYHQAFEERAAAEPGTPALVAGADRLTFGELNARANRLARELVRRGAAPDRPVLVVLDRTAELAVSLLAVLKSGAAFAPLTPDTPAERIAAVAATARPVCAVTTTATSGRLPAGVPALALDDPDVRAALAAHPDTDLSDADRAAPTGPSDTAYVIHTSGSTGTPKGVAVEHRALTHLAEHHRVRMVGRYAPADGTRMHVGLVASITFDTAWEPFFWLLEGHCLHLLADEVRLDPEALVAHVRRERLDFLDLTPTYAQALLTAGLLDDGDHHRPRVLMLGGEAVGPELWERLSAVPGTDVHNYYGPTEFTVDALCCELGDSPTPVIGRPLGNVRAYVLDERLRPAPLGVPGELYLAGPQLARGYLGAPALTAERFVADPYGPPGSRMYRTGDLARLRRDGHVEYLGRADEQVKIRGFRIEPGEIEAQLTGHPAVAQAAVTVRGEEDGDPYLAAHVVPAPGRRAPGAAELHEHLAARLPAYMLPTAYAHVDRLPLTASGKLDRRALPEPDLRLTGGPGRPPADEREAALCRLFAEVLRLPEAGPDDDFFRLGGHSLLAMRLVSRVRAATGAELPIRAVFEARTPAGLARLLDGADGPDAPGGRRPVLTPTRRPAETPLSHAQRRLWFLQRLETDSPAYHIPLPLRLDGPLDIGALSAALHDVVVRHEALRTVFPDRDGVPHQRVLAPAELPSLLDIAPLDPARAEGAALEAELRAAASAPFDLASRPPLRARLYLLGPGRHVLLLTVHHIACDGWSLQPLAADLGAAYRARAEGRAPDWAPLPVQYADYTLWQHDLLGDARTPGTLAAAQWDHWRAVLDGLPDEIPLPADRRRTPETGHEGRTVPVEIGAATHRALAALARESGASLFMAVQAGLAALLTRLGAGTDIPLGAPVAGRTDAALDDLVGFFVNTLVLRTDTAGDPTFRELLDRVRDLDVAAYAHQDLPFEQLVDLVGPERQPGRHPLFQVALVVDQGADVRLDIPGVTAGRLTVQLAPAKFDLTVTLAAERADDGTEGPLRGTVEYRTDLFDDATAAAIAERLTRLLTAAAAEPDLRIGRIGLLSDDERRLVLDKWNDTRRELEPTTLAASVTEQFARTPDATAVVFEGGETTYAELDTLVEDLAGRLAALGAGPGAVVAVAVPRSVDLVAAVCAVHRTGAAYVPLDPDYPADRLAFMLEDARPTAVIAAPGEAERLRVPDGVALLAPRPAAGGGERGTPTAPTPDDPAYVIYTSGSTGRPKGVVVPHGAVTNRLRWGQEQYLLTDRDRVLHKTPSSFDVSVWEIFWPLTTGATLVVARPEGHRDPAYLCDLIRSERVTVAQFVPSMLDAFLQHPDAGRCDSLRLVIVGGEALTTATARRFHQVLPGVRLVDQYGPTEAAIEVTAWTCRPEDDDGRPVPIGRPVWNTRVHILDAELQLVPPGVAGELYLDGVQLAHGYLGRPALTAERFVANPYGPPGSRMYRTGDLARWRPDGAVEYLGRVDGQVKVRGFRIELGEIEAALGEHPAVAAGVVLVREDRHGAPRIVAYVVPAGAAPATEELREHLRGRLPEHMVPTGYVTLDALPVTPNGKLDRAALPEPADAPASAGGGARQPATPLERTLTELFAEILDVPGAGPDDDFFLLGGHSLMMVRLVERIRAETGVDLAVRTLFDHPTAAALAARIAGDPALHGRFAEGPGTGVAPDDAPVPWEPVLPLRAHGTRAPLFCVHPVVGDGFGYVGLLRALGPDQPVYALQGAGPACGRSRPVTLDRLAAEYTARIREIQPHGPYRLLGWSFGGVVVHEMAVQLREQGERVDLVALMDSVPPTEHDRRAHAAPVAETDVLSALLDAVGAPEEDIAAVADGTRVPKPEELLRLLAPAMGASAPADPAALAAMIDTCRYHGELMVRWTPRTYDGGLLTFTATAEVRREAAVGRATTPELWAPYLIGPVTDHPVDAQHLQLVEPGHIDAIGRVLAAELSRLDAR</sequence>
<dbReference type="CDD" id="cd19540">
    <property type="entry name" value="LCL_NRPS-like"/>
    <property type="match status" value="2"/>
</dbReference>
<dbReference type="FunFam" id="3.40.50.12780:FF:000012">
    <property type="entry name" value="Non-ribosomal peptide synthetase"/>
    <property type="match status" value="1"/>
</dbReference>
<dbReference type="Pfam" id="PF00501">
    <property type="entry name" value="AMP-binding"/>
    <property type="match status" value="2"/>
</dbReference>
<feature type="region of interest" description="Disordered" evidence="5">
    <location>
        <begin position="2040"/>
        <end position="2065"/>
    </location>
</feature>
<dbReference type="Gene3D" id="3.40.50.1820">
    <property type="entry name" value="alpha/beta hydrolase"/>
    <property type="match status" value="1"/>
</dbReference>
<dbReference type="FunFam" id="3.30.559.10:FF:000012">
    <property type="entry name" value="Non-ribosomal peptide synthetase"/>
    <property type="match status" value="1"/>
</dbReference>
<dbReference type="FunFam" id="2.30.38.10:FF:000001">
    <property type="entry name" value="Non-ribosomal peptide synthetase PvdI"/>
    <property type="match status" value="2"/>
</dbReference>
<dbReference type="GO" id="GO:0017000">
    <property type="term" value="P:antibiotic biosynthetic process"/>
    <property type="evidence" value="ECO:0007669"/>
    <property type="project" value="UniProtKB-ARBA"/>
</dbReference>
<dbReference type="Pfam" id="PF00975">
    <property type="entry name" value="Thioesterase"/>
    <property type="match status" value="1"/>
</dbReference>
<dbReference type="GO" id="GO:0031177">
    <property type="term" value="F:phosphopantetheine binding"/>
    <property type="evidence" value="ECO:0007669"/>
    <property type="project" value="InterPro"/>
</dbReference>
<dbReference type="Pfam" id="PF00550">
    <property type="entry name" value="PP-binding"/>
    <property type="match status" value="2"/>
</dbReference>
<dbReference type="EMBL" id="LNSV01000098">
    <property type="protein sequence ID" value="KUH35991.1"/>
    <property type="molecule type" value="Genomic_DNA"/>
</dbReference>
<keyword evidence="4" id="KW-0597">Phosphoprotein</keyword>
<dbReference type="InterPro" id="IPR029058">
    <property type="entry name" value="AB_hydrolase_fold"/>
</dbReference>
<dbReference type="PROSITE" id="PS00012">
    <property type="entry name" value="PHOSPHOPANTETHEINE"/>
    <property type="match status" value="2"/>
</dbReference>
<dbReference type="FunFam" id="3.30.300.30:FF:000010">
    <property type="entry name" value="Enterobactin synthetase component F"/>
    <property type="match status" value="2"/>
</dbReference>
<dbReference type="PROSITE" id="PS50075">
    <property type="entry name" value="CARRIER"/>
    <property type="match status" value="2"/>
</dbReference>
<dbReference type="SUPFAM" id="SSF47336">
    <property type="entry name" value="ACP-like"/>
    <property type="match status" value="2"/>
</dbReference>
<dbReference type="FunFam" id="1.10.1200.10:FF:000016">
    <property type="entry name" value="Non-ribosomal peptide synthase"/>
    <property type="match status" value="2"/>
</dbReference>
<dbReference type="InterPro" id="IPR001031">
    <property type="entry name" value="Thioesterase"/>
</dbReference>
<comment type="similarity">
    <text evidence="2">Belongs to the ATP-dependent AMP-binding enzyme family.</text>
</comment>
<dbReference type="GO" id="GO:0003824">
    <property type="term" value="F:catalytic activity"/>
    <property type="evidence" value="ECO:0007669"/>
    <property type="project" value="InterPro"/>
</dbReference>
<dbReference type="SUPFAM" id="SSF53474">
    <property type="entry name" value="alpha/beta-Hydrolases"/>
    <property type="match status" value="1"/>
</dbReference>
<dbReference type="InterPro" id="IPR006162">
    <property type="entry name" value="Ppantetheine_attach_site"/>
</dbReference>
<proteinExistence type="inferred from homology"/>
<dbReference type="InterPro" id="IPR001242">
    <property type="entry name" value="Condensation_dom"/>
</dbReference>
<dbReference type="InterPro" id="IPR023213">
    <property type="entry name" value="CAT-like_dom_sf"/>
</dbReference>
<dbReference type="Gene3D" id="3.40.50.980">
    <property type="match status" value="4"/>
</dbReference>
<evidence type="ECO:0000256" key="4">
    <source>
        <dbReference type="ARBA" id="ARBA00022553"/>
    </source>
</evidence>
<dbReference type="Pfam" id="PF00668">
    <property type="entry name" value="Condensation"/>
    <property type="match status" value="2"/>
</dbReference>
<dbReference type="PROSITE" id="PS00455">
    <property type="entry name" value="AMP_BINDING"/>
    <property type="match status" value="2"/>
</dbReference>
<keyword evidence="3" id="KW-0596">Phosphopantetheine</keyword>
<comment type="cofactor">
    <cofactor evidence="1">
        <name>pantetheine 4'-phosphate</name>
        <dbReference type="ChEBI" id="CHEBI:47942"/>
    </cofactor>
</comment>
<protein>
    <recommendedName>
        <fullName evidence="6">Carrier domain-containing protein</fullName>
    </recommendedName>
</protein>
<dbReference type="GO" id="GO:0005829">
    <property type="term" value="C:cytosol"/>
    <property type="evidence" value="ECO:0007669"/>
    <property type="project" value="TreeGrafter"/>
</dbReference>
<dbReference type="Proteomes" id="UP000054011">
    <property type="component" value="Unassembled WGS sequence"/>
</dbReference>
<keyword evidence="8" id="KW-1185">Reference proteome</keyword>
<evidence type="ECO:0000313" key="8">
    <source>
        <dbReference type="Proteomes" id="UP000054011"/>
    </source>
</evidence>
<gene>
    <name evidence="7" type="ORF">ATE80_26040</name>
</gene>
<feature type="region of interest" description="Disordered" evidence="5">
    <location>
        <begin position="1065"/>
        <end position="1087"/>
    </location>
</feature>
<dbReference type="GO" id="GO:0044550">
    <property type="term" value="P:secondary metabolite biosynthetic process"/>
    <property type="evidence" value="ECO:0007669"/>
    <property type="project" value="UniProtKB-ARBA"/>
</dbReference>
<dbReference type="InterPro" id="IPR036736">
    <property type="entry name" value="ACP-like_sf"/>
</dbReference>
<dbReference type="Pfam" id="PF13193">
    <property type="entry name" value="AMP-binding_C"/>
    <property type="match status" value="2"/>
</dbReference>
<name>A0A124EBZ0_9ACTN</name>
<dbReference type="PANTHER" id="PTHR45527">
    <property type="entry name" value="NONRIBOSOMAL PEPTIDE SYNTHETASE"/>
    <property type="match status" value="1"/>
</dbReference>
<accession>A0A124EBZ0</accession>
<dbReference type="GO" id="GO:0043041">
    <property type="term" value="P:amino acid activation for nonribosomal peptide biosynthetic process"/>
    <property type="evidence" value="ECO:0007669"/>
    <property type="project" value="TreeGrafter"/>
</dbReference>
<dbReference type="SUPFAM" id="SSF56801">
    <property type="entry name" value="Acetyl-CoA synthetase-like"/>
    <property type="match status" value="2"/>
</dbReference>
<evidence type="ECO:0000256" key="2">
    <source>
        <dbReference type="ARBA" id="ARBA00006432"/>
    </source>
</evidence>
<dbReference type="GO" id="GO:0072330">
    <property type="term" value="P:monocarboxylic acid biosynthetic process"/>
    <property type="evidence" value="ECO:0007669"/>
    <property type="project" value="UniProtKB-ARBA"/>
</dbReference>
<dbReference type="Gene3D" id="3.30.559.10">
    <property type="entry name" value="Chloramphenicol acetyltransferase-like domain"/>
    <property type="match status" value="2"/>
</dbReference>
<dbReference type="CDD" id="cd17646">
    <property type="entry name" value="A_NRPS_AB3403-like"/>
    <property type="match status" value="1"/>
</dbReference>
<dbReference type="SUPFAM" id="SSF52777">
    <property type="entry name" value="CoA-dependent acyltransferases"/>
    <property type="match status" value="4"/>
</dbReference>
<dbReference type="Gene3D" id="3.30.300.30">
    <property type="match status" value="2"/>
</dbReference>
<evidence type="ECO:0000259" key="6">
    <source>
        <dbReference type="PROSITE" id="PS50075"/>
    </source>
</evidence>
<dbReference type="PANTHER" id="PTHR45527:SF1">
    <property type="entry name" value="FATTY ACID SYNTHASE"/>
    <property type="match status" value="1"/>
</dbReference>
<dbReference type="FunFam" id="3.40.50.980:FF:000002">
    <property type="entry name" value="Enterobactin synthetase component F"/>
    <property type="match status" value="1"/>
</dbReference>
<dbReference type="InterPro" id="IPR045851">
    <property type="entry name" value="AMP-bd_C_sf"/>
</dbReference>
<reference evidence="7 8" key="1">
    <citation type="submission" date="2015-11" db="EMBL/GenBank/DDBJ databases">
        <title>Genome-wide analysis reveals the secondary metabolome in Streptomyces kanasensis ZX01.</title>
        <authorList>
            <person name="Zhang G."/>
            <person name="Han L."/>
            <person name="Feng J."/>
            <person name="Zhang X."/>
        </authorList>
    </citation>
    <scope>NUCLEOTIDE SEQUENCE [LARGE SCALE GENOMIC DNA]</scope>
    <source>
        <strain evidence="7 8">ZX01</strain>
    </source>
</reference>
<dbReference type="InterPro" id="IPR009081">
    <property type="entry name" value="PP-bd_ACP"/>
</dbReference>
<dbReference type="InterPro" id="IPR025110">
    <property type="entry name" value="AMP-bd_C"/>
</dbReference>
<dbReference type="GO" id="GO:0008610">
    <property type="term" value="P:lipid biosynthetic process"/>
    <property type="evidence" value="ECO:0007669"/>
    <property type="project" value="UniProtKB-ARBA"/>
</dbReference>
<dbReference type="NCBIfam" id="TIGR01733">
    <property type="entry name" value="AA-adenyl-dom"/>
    <property type="match status" value="2"/>
</dbReference>
<feature type="compositionally biased region" description="Low complexity" evidence="5">
    <location>
        <begin position="1065"/>
        <end position="1077"/>
    </location>
</feature>
<feature type="domain" description="Carrier" evidence="6">
    <location>
        <begin position="992"/>
        <end position="1067"/>
    </location>
</feature>
<evidence type="ECO:0000313" key="7">
    <source>
        <dbReference type="EMBL" id="KUH35991.1"/>
    </source>
</evidence>
<evidence type="ECO:0000256" key="3">
    <source>
        <dbReference type="ARBA" id="ARBA00022450"/>
    </source>
</evidence>
<comment type="caution">
    <text evidence="7">The sequence shown here is derived from an EMBL/GenBank/DDBJ whole genome shotgun (WGS) entry which is preliminary data.</text>
</comment>
<dbReference type="Gene3D" id="1.10.1200.10">
    <property type="entry name" value="ACP-like"/>
    <property type="match status" value="1"/>
</dbReference>
<dbReference type="CDD" id="cd05930">
    <property type="entry name" value="A_NRPS"/>
    <property type="match status" value="1"/>
</dbReference>
<dbReference type="NCBIfam" id="NF003417">
    <property type="entry name" value="PRK04813.1"/>
    <property type="match status" value="2"/>
</dbReference>